<dbReference type="Gene3D" id="3.10.310.30">
    <property type="match status" value="1"/>
</dbReference>
<gene>
    <name evidence="3" type="ordered locus">MCP_2396</name>
</gene>
<dbReference type="eggNOG" id="arCOG00424">
    <property type="taxonomic scope" value="Archaea"/>
</dbReference>
<sequence>MPAETVIFTHGDCDGICSGALALAAHEGAPVFFSNPVSILDDLDEAKDADRIVVCDIAINLPRARDIKNKVTKLSKKAEVIYIDHHPKPPRFNVSWLVHDTNSCAAQLTYERFRKSLDPDMSRVAIYGAIGDYKDQTPLAMELLKTWDSRSLYYEAGTIAQGIAIGRKDYDHKRDIVQLLSKNVLPSQIPSLAKNAIKASLMEEELRLRIEKSVVRLNSVSYVIDMDGFISKAAIYAHIYGGTCVGVAAEYLKSKDVYDVSIRAKGDCNLNVLVDMAARRCGGTGGGHPMAAGGRIPAACIMDFINDLDAMLGSRKK</sequence>
<dbReference type="InterPro" id="IPR003156">
    <property type="entry name" value="DHHA1_dom"/>
</dbReference>
<dbReference type="Pfam" id="PF01368">
    <property type="entry name" value="DHH"/>
    <property type="match status" value="1"/>
</dbReference>
<reference evidence="3 4" key="1">
    <citation type="journal article" date="2007" name="Appl. Environ. Microbiol.">
        <title>Isolation of key methanogens for global methane emission from rice paddy fields: a novel isolate affiliated with the clone cluster rice cluster I.</title>
        <authorList>
            <person name="Sakai S."/>
            <person name="Imachi H."/>
            <person name="Sekiguchi Y."/>
            <person name="Ohashi A."/>
            <person name="Harada H."/>
            <person name="Kamagata Y."/>
        </authorList>
    </citation>
    <scope>NUCLEOTIDE SEQUENCE [LARGE SCALE GENOMIC DNA]</scope>
    <source>
        <strain evidence="4">DSM 17711 / JCM 13418 / NBRC 101707 / SANAE</strain>
    </source>
</reference>
<dbReference type="GeneID" id="8682189"/>
<reference evidence="3 4" key="2">
    <citation type="journal article" date="2008" name="Int. J. Syst. Evol. Microbiol.">
        <title>Methanocella paludicola gen. nov., sp. nov., a methane-producing archaeon, the first isolate of the lineage 'Rice Cluster I', and proposal of the new archaeal order Methanocellales ord. nov.</title>
        <authorList>
            <person name="Sakai S."/>
            <person name="Imachi H."/>
            <person name="Hanada S."/>
            <person name="Ohashi A."/>
            <person name="Harada H."/>
            <person name="Kamagata Y."/>
        </authorList>
    </citation>
    <scope>NUCLEOTIDE SEQUENCE [LARGE SCALE GENOMIC DNA]</scope>
    <source>
        <strain evidence="4">DSM 17711 / JCM 13418 / NBRC 101707 / SANAE</strain>
    </source>
</reference>
<dbReference type="PANTHER" id="PTHR42146">
    <property type="entry name" value="3',5'-CYCLIC-NUCLEOTIDE PHOSPHODIESTERASE"/>
    <property type="match status" value="1"/>
</dbReference>
<dbReference type="EMBL" id="AP011532">
    <property type="protein sequence ID" value="BAI62468.1"/>
    <property type="molecule type" value="Genomic_DNA"/>
</dbReference>
<accession>D1Z196</accession>
<dbReference type="RefSeq" id="WP_012901142.1">
    <property type="nucleotide sequence ID" value="NC_013665.1"/>
</dbReference>
<dbReference type="OrthoDB" id="36101at2157"/>
<proteinExistence type="predicted"/>
<dbReference type="Pfam" id="PF02272">
    <property type="entry name" value="DHHA1"/>
    <property type="match status" value="1"/>
</dbReference>
<dbReference type="InterPro" id="IPR001667">
    <property type="entry name" value="DDH_dom"/>
</dbReference>
<name>D1Z196_METPS</name>
<dbReference type="AlphaFoldDB" id="D1Z196"/>
<dbReference type="Proteomes" id="UP000001882">
    <property type="component" value="Chromosome"/>
</dbReference>
<organism evidence="3 4">
    <name type="scientific">Methanocella paludicola (strain DSM 17711 / JCM 13418 / NBRC 101707 / SANAE)</name>
    <dbReference type="NCBI Taxonomy" id="304371"/>
    <lineage>
        <taxon>Archaea</taxon>
        <taxon>Methanobacteriati</taxon>
        <taxon>Methanobacteriota</taxon>
        <taxon>Stenosarchaea group</taxon>
        <taxon>Methanomicrobia</taxon>
        <taxon>Methanocellales</taxon>
        <taxon>Methanocellaceae</taxon>
        <taxon>Methanocella</taxon>
    </lineage>
</organism>
<dbReference type="STRING" id="304371.MCP_2396"/>
<dbReference type="InParanoid" id="D1Z196"/>
<evidence type="ECO:0000313" key="4">
    <source>
        <dbReference type="Proteomes" id="UP000001882"/>
    </source>
</evidence>
<dbReference type="SUPFAM" id="SSF64182">
    <property type="entry name" value="DHH phosphoesterases"/>
    <property type="match status" value="1"/>
</dbReference>
<dbReference type="KEGG" id="mpd:MCP_2396"/>
<protein>
    <submittedName>
        <fullName evidence="3">Phosphoesterase</fullName>
    </submittedName>
</protein>
<feature type="domain" description="DDH" evidence="1">
    <location>
        <begin position="5"/>
        <end position="114"/>
    </location>
</feature>
<dbReference type="InterPro" id="IPR052968">
    <property type="entry name" value="Nucleotide_metab_enz"/>
</dbReference>
<dbReference type="InterPro" id="IPR038763">
    <property type="entry name" value="DHH_sf"/>
</dbReference>
<reference evidence="4" key="3">
    <citation type="journal article" date="2011" name="PLoS ONE">
        <title>Genome sequence of a mesophilic hydrogenotrophic methanogen Methanocella paludicola, the first cultivated representative of the order Methanocellales.</title>
        <authorList>
            <person name="Sakai S."/>
            <person name="Takaki Y."/>
            <person name="Shimamura S."/>
            <person name="Sekine M."/>
            <person name="Tajima T."/>
            <person name="Kosugi H."/>
            <person name="Ichikawa N."/>
            <person name="Tasumi E."/>
            <person name="Hiraki A.T."/>
            <person name="Shimizu A."/>
            <person name="Kato Y."/>
            <person name="Nishiko R."/>
            <person name="Mori K."/>
            <person name="Fujita N."/>
            <person name="Imachi H."/>
            <person name="Takai K."/>
        </authorList>
    </citation>
    <scope>NUCLEOTIDE SEQUENCE [LARGE SCALE GENOMIC DNA]</scope>
    <source>
        <strain evidence="4">DSM 17711 / JCM 13418 / NBRC 101707 / SANAE</strain>
    </source>
</reference>
<dbReference type="GO" id="GO:0003676">
    <property type="term" value="F:nucleic acid binding"/>
    <property type="evidence" value="ECO:0007669"/>
    <property type="project" value="InterPro"/>
</dbReference>
<evidence type="ECO:0000313" key="3">
    <source>
        <dbReference type="EMBL" id="BAI62468.1"/>
    </source>
</evidence>
<evidence type="ECO:0000259" key="2">
    <source>
        <dbReference type="Pfam" id="PF02272"/>
    </source>
</evidence>
<dbReference type="Gene3D" id="3.90.1640.10">
    <property type="entry name" value="inorganic pyrophosphatase (n-terminal core)"/>
    <property type="match status" value="1"/>
</dbReference>
<feature type="domain" description="DHHA1" evidence="2">
    <location>
        <begin position="237"/>
        <end position="312"/>
    </location>
</feature>
<evidence type="ECO:0000259" key="1">
    <source>
        <dbReference type="Pfam" id="PF01368"/>
    </source>
</evidence>
<dbReference type="PANTHER" id="PTHR42146:SF1">
    <property type="entry name" value="OLIGORIBONUCLEASE NRNB"/>
    <property type="match status" value="1"/>
</dbReference>
<keyword evidence="4" id="KW-1185">Reference proteome</keyword>